<keyword evidence="3" id="KW-1185">Reference proteome</keyword>
<keyword evidence="1" id="KW-0732">Signal</keyword>
<reference evidence="2 3" key="1">
    <citation type="journal article" date="2016" name="Genome Biol. Evol.">
        <title>Gene Family Evolution Reflects Adaptation to Soil Environmental Stressors in the Genome of the Collembolan Orchesella cincta.</title>
        <authorList>
            <person name="Faddeeva-Vakhrusheva A."/>
            <person name="Derks M.F."/>
            <person name="Anvar S.Y."/>
            <person name="Agamennone V."/>
            <person name="Suring W."/>
            <person name="Smit S."/>
            <person name="van Straalen N.M."/>
            <person name="Roelofs D."/>
        </authorList>
    </citation>
    <scope>NUCLEOTIDE SEQUENCE [LARGE SCALE GENOMIC DNA]</scope>
    <source>
        <tissue evidence="2">Mixed pool</tissue>
    </source>
</reference>
<dbReference type="AlphaFoldDB" id="A0A1D2N3D1"/>
<dbReference type="Proteomes" id="UP000094527">
    <property type="component" value="Unassembled WGS sequence"/>
</dbReference>
<organism evidence="2 3">
    <name type="scientific">Orchesella cincta</name>
    <name type="common">Springtail</name>
    <name type="synonym">Podura cincta</name>
    <dbReference type="NCBI Taxonomy" id="48709"/>
    <lineage>
        <taxon>Eukaryota</taxon>
        <taxon>Metazoa</taxon>
        <taxon>Ecdysozoa</taxon>
        <taxon>Arthropoda</taxon>
        <taxon>Hexapoda</taxon>
        <taxon>Collembola</taxon>
        <taxon>Entomobryomorpha</taxon>
        <taxon>Entomobryoidea</taxon>
        <taxon>Orchesellidae</taxon>
        <taxon>Orchesellinae</taxon>
        <taxon>Orchesella</taxon>
    </lineage>
</organism>
<name>A0A1D2N3D1_ORCCI</name>
<dbReference type="EMBL" id="LJIJ01000259">
    <property type="protein sequence ID" value="ODM99731.1"/>
    <property type="molecule type" value="Genomic_DNA"/>
</dbReference>
<protein>
    <submittedName>
        <fullName evidence="2">Conotoxin LiC42</fullName>
    </submittedName>
</protein>
<feature type="chain" id="PRO_5008904965" evidence="1">
    <location>
        <begin position="24"/>
        <end position="89"/>
    </location>
</feature>
<proteinExistence type="predicted"/>
<accession>A0A1D2N3D1</accession>
<evidence type="ECO:0000313" key="3">
    <source>
        <dbReference type="Proteomes" id="UP000094527"/>
    </source>
</evidence>
<gene>
    <name evidence="2" type="ORF">Ocin01_06961</name>
</gene>
<evidence type="ECO:0000313" key="2">
    <source>
        <dbReference type="EMBL" id="ODM99731.1"/>
    </source>
</evidence>
<feature type="signal peptide" evidence="1">
    <location>
        <begin position="1"/>
        <end position="23"/>
    </location>
</feature>
<comment type="caution">
    <text evidence="2">The sequence shown here is derived from an EMBL/GenBank/DDBJ whole genome shotgun (WGS) entry which is preliminary data.</text>
</comment>
<evidence type="ECO:0000256" key="1">
    <source>
        <dbReference type="SAM" id="SignalP"/>
    </source>
</evidence>
<sequence>MFGTRLTVAVAILLVVTASLVLAVPASPSDVTFESLDSSHSRIARQAMRVRASRTCSNYGESCASRPCCEQPTGDIVCYNFNRICGPLL</sequence>